<evidence type="ECO:0000313" key="1">
    <source>
        <dbReference type="EMBL" id="KAG2233966.1"/>
    </source>
</evidence>
<dbReference type="AlphaFoldDB" id="A0A8H7SRV7"/>
<accession>A0A8H7SRV7</accession>
<gene>
    <name evidence="1" type="ORF">INT48_006458</name>
</gene>
<evidence type="ECO:0000313" key="2">
    <source>
        <dbReference type="Proteomes" id="UP000613177"/>
    </source>
</evidence>
<name>A0A8H7SRV7_9FUNG</name>
<keyword evidence="2" id="KW-1185">Reference proteome</keyword>
<reference evidence="1" key="1">
    <citation type="submission" date="2021-01" db="EMBL/GenBank/DDBJ databases">
        <title>Metabolic potential, ecology and presence of endohyphal bacteria is reflected in genomic diversity of Mucoromycotina.</title>
        <authorList>
            <person name="Muszewska A."/>
            <person name="Okrasinska A."/>
            <person name="Steczkiewicz K."/>
            <person name="Drgas O."/>
            <person name="Orlowska M."/>
            <person name="Perlinska-Lenart U."/>
            <person name="Aleksandrzak-Piekarczyk T."/>
            <person name="Szatraj K."/>
            <person name="Zielenkiewicz U."/>
            <person name="Pilsyk S."/>
            <person name="Malc E."/>
            <person name="Mieczkowski P."/>
            <person name="Kruszewska J.S."/>
            <person name="Biernat P."/>
            <person name="Pawlowska J."/>
        </authorList>
    </citation>
    <scope>NUCLEOTIDE SEQUENCE</scope>
    <source>
        <strain evidence="1">WA0000018081</strain>
    </source>
</reference>
<protein>
    <submittedName>
        <fullName evidence="1">Uncharacterized protein</fullName>
    </submittedName>
</protein>
<comment type="caution">
    <text evidence="1">The sequence shown here is derived from an EMBL/GenBank/DDBJ whole genome shotgun (WGS) entry which is preliminary data.</text>
</comment>
<dbReference type="EMBL" id="JAEPRE010000064">
    <property type="protein sequence ID" value="KAG2233966.1"/>
    <property type="molecule type" value="Genomic_DNA"/>
</dbReference>
<sequence>MSIDDIYMSDLSIEEEEETTSIYFSLMSKMRSEQDTVIEEEEDQRASGDYNNGIVKIKGDKEKKIYREYNGLQIEGFLNLLNNGISTTVAANQFVISKASAYRFRKQWMLNGSVVQEQML</sequence>
<proteinExistence type="predicted"/>
<dbReference type="Proteomes" id="UP000613177">
    <property type="component" value="Unassembled WGS sequence"/>
</dbReference>
<organism evidence="1 2">
    <name type="scientific">Thamnidium elegans</name>
    <dbReference type="NCBI Taxonomy" id="101142"/>
    <lineage>
        <taxon>Eukaryota</taxon>
        <taxon>Fungi</taxon>
        <taxon>Fungi incertae sedis</taxon>
        <taxon>Mucoromycota</taxon>
        <taxon>Mucoromycotina</taxon>
        <taxon>Mucoromycetes</taxon>
        <taxon>Mucorales</taxon>
        <taxon>Mucorineae</taxon>
        <taxon>Mucoraceae</taxon>
        <taxon>Thamnidium</taxon>
    </lineage>
</organism>